<name>B3ETR6_AMOA5</name>
<dbReference type="Proteomes" id="UP000001227">
    <property type="component" value="Chromosome"/>
</dbReference>
<dbReference type="PANTHER" id="PTHR34611:SF2">
    <property type="entry name" value="INACTIVE RECOMBINATION-PROMOTING NUCLEASE-LIKE PROTEIN RPNE-RELATED"/>
    <property type="match status" value="1"/>
</dbReference>
<dbReference type="InterPro" id="IPR006842">
    <property type="entry name" value="Transposase_31"/>
</dbReference>
<dbReference type="HOGENOM" id="CLU_059548_1_0_10"/>
<dbReference type="EMBL" id="CP001102">
    <property type="protein sequence ID" value="ACE06618.1"/>
    <property type="molecule type" value="Genomic_DNA"/>
</dbReference>
<dbReference type="KEGG" id="aas:Aasi_1306"/>
<organism evidence="2 3">
    <name type="scientific">Amoebophilus asiaticus (strain 5a2)</name>
    <dbReference type="NCBI Taxonomy" id="452471"/>
    <lineage>
        <taxon>Bacteria</taxon>
        <taxon>Pseudomonadati</taxon>
        <taxon>Bacteroidota</taxon>
        <taxon>Cytophagia</taxon>
        <taxon>Cytophagales</taxon>
        <taxon>Amoebophilaceae</taxon>
        <taxon>Candidatus Amoebophilus</taxon>
    </lineage>
</organism>
<feature type="domain" description="Transposase (putative) YhgA-like" evidence="1">
    <location>
        <begin position="36"/>
        <end position="158"/>
    </location>
</feature>
<dbReference type="eggNOG" id="COG3316">
    <property type="taxonomic scope" value="Bacteria"/>
</dbReference>
<dbReference type="GO" id="GO:1990238">
    <property type="term" value="F:double-stranded DNA endonuclease activity"/>
    <property type="evidence" value="ECO:0007669"/>
    <property type="project" value="TreeGrafter"/>
</dbReference>
<sequence length="275" mass="31782">MNVFKRRHFKYDIIIWAVRWYCKYGISYPDLAEMLYVYTLIENQSTHNKLMAFSMLSYNVALMEQHLNEGYQELPIIVNICIYTGKKSPYPYSQDICDYFEGVELAREQMFKHFKLLDLSVLSQEELLKDGTFGSVEALLRQGRERDYLNWINNNQVLIWELVSNYGLSIVIYILTTDDKNDADYLMQAIIEAVLEQKEIIVTAAQQLRQVDIQTGLIKGIKEGIEQGKEEGVKLGIQAKAQAIDKSMLKEGLEISLIQKVTGISREAIEKLTKE</sequence>
<dbReference type="AlphaFoldDB" id="B3ETR6"/>
<evidence type="ECO:0000313" key="2">
    <source>
        <dbReference type="EMBL" id="ACE06618.1"/>
    </source>
</evidence>
<keyword evidence="3" id="KW-1185">Reference proteome</keyword>
<dbReference type="PANTHER" id="PTHR34611">
    <property type="match status" value="1"/>
</dbReference>
<dbReference type="Pfam" id="PF04754">
    <property type="entry name" value="Transposase_31"/>
    <property type="match status" value="1"/>
</dbReference>
<accession>B3ETR6</accession>
<gene>
    <name evidence="2" type="ordered locus">Aasi_1306</name>
</gene>
<proteinExistence type="predicted"/>
<dbReference type="InterPro" id="IPR051699">
    <property type="entry name" value="Rpn/YhgA-like_nuclease"/>
</dbReference>
<dbReference type="GO" id="GO:0006310">
    <property type="term" value="P:DNA recombination"/>
    <property type="evidence" value="ECO:0007669"/>
    <property type="project" value="TreeGrafter"/>
</dbReference>
<reference evidence="2 3" key="1">
    <citation type="journal article" date="2010" name="J. Bacteriol.">
        <title>The genome of the amoeba symbiont 'Candidatus Amoebophilus asiaticus' reveals common mechanisms for host cell interaction among amoeba-associated bacteria.</title>
        <authorList>
            <person name="Schmitz-Esser S."/>
            <person name="Tischler P."/>
            <person name="Arnold R."/>
            <person name="Montanaro J."/>
            <person name="Wagner M."/>
            <person name="Rattei T."/>
            <person name="Horn M."/>
        </authorList>
    </citation>
    <scope>NUCLEOTIDE SEQUENCE [LARGE SCALE GENOMIC DNA]</scope>
    <source>
        <strain evidence="2 3">5a2</strain>
    </source>
</reference>
<evidence type="ECO:0000259" key="1">
    <source>
        <dbReference type="Pfam" id="PF04754"/>
    </source>
</evidence>
<protein>
    <recommendedName>
        <fullName evidence="1">Transposase (putative) YhgA-like domain-containing protein</fullName>
    </recommendedName>
</protein>
<evidence type="ECO:0000313" key="3">
    <source>
        <dbReference type="Proteomes" id="UP000001227"/>
    </source>
</evidence>
<dbReference type="eggNOG" id="COG5464">
    <property type="taxonomic scope" value="Bacteria"/>
</dbReference>